<dbReference type="PANTHER" id="PTHR43661">
    <property type="entry name" value="D-XYLONATE DEHYDRATASE"/>
    <property type="match status" value="1"/>
</dbReference>
<evidence type="ECO:0000256" key="1">
    <source>
        <dbReference type="ARBA" id="ARBA00006486"/>
    </source>
</evidence>
<evidence type="ECO:0000256" key="4">
    <source>
        <dbReference type="ARBA" id="ARBA00023239"/>
    </source>
</evidence>
<dbReference type="InterPro" id="IPR000581">
    <property type="entry name" value="ILV_EDD_N"/>
</dbReference>
<dbReference type="GeneID" id="65402282"/>
<dbReference type="PANTHER" id="PTHR43661:SF3">
    <property type="entry name" value="D-XYLONATE DEHYDRATASE YAGF-RELATED"/>
    <property type="match status" value="1"/>
</dbReference>
<protein>
    <submittedName>
        <fullName evidence="8">Dihydroxyacid dehydratase/phosphogluconate dehydratase</fullName>
    </submittedName>
</protein>
<evidence type="ECO:0000259" key="6">
    <source>
        <dbReference type="Pfam" id="PF00920"/>
    </source>
</evidence>
<comment type="caution">
    <text evidence="8">The sequence shown here is derived from an EMBL/GenBank/DDBJ whole genome shotgun (WGS) entry which is preliminary data.</text>
</comment>
<evidence type="ECO:0000256" key="3">
    <source>
        <dbReference type="ARBA" id="ARBA00023014"/>
    </source>
</evidence>
<keyword evidence="4" id="KW-0456">Lyase</keyword>
<dbReference type="InterPro" id="IPR042096">
    <property type="entry name" value="Dihydro-acid_dehy_C"/>
</dbReference>
<name>A0A562K2Y1_9BACI</name>
<comment type="similarity">
    <text evidence="1">Belongs to the IlvD/Edd family.</text>
</comment>
<keyword evidence="2" id="KW-0408">Iron</keyword>
<dbReference type="Proteomes" id="UP000318667">
    <property type="component" value="Unassembled WGS sequence"/>
</dbReference>
<dbReference type="GO" id="GO:0016836">
    <property type="term" value="F:hydro-lyase activity"/>
    <property type="evidence" value="ECO:0007669"/>
    <property type="project" value="TreeGrafter"/>
</dbReference>
<dbReference type="InterPro" id="IPR037237">
    <property type="entry name" value="IlvD/EDD_N"/>
</dbReference>
<keyword evidence="5" id="KW-0100">Branched-chain amino acid biosynthesis</keyword>
<dbReference type="OrthoDB" id="9807077at2"/>
<dbReference type="Pfam" id="PF24877">
    <property type="entry name" value="ILV_EDD_C"/>
    <property type="match status" value="1"/>
</dbReference>
<dbReference type="GO" id="GO:0005829">
    <property type="term" value="C:cytosol"/>
    <property type="evidence" value="ECO:0007669"/>
    <property type="project" value="TreeGrafter"/>
</dbReference>
<evidence type="ECO:0000313" key="8">
    <source>
        <dbReference type="EMBL" id="TWH89778.1"/>
    </source>
</evidence>
<feature type="domain" description="Dihydroxy-acid/6-phosphogluconate dehydratase N-terminal" evidence="6">
    <location>
        <begin position="65"/>
        <end position="166"/>
    </location>
</feature>
<keyword evidence="2" id="KW-0001">2Fe-2S</keyword>
<feature type="domain" description="Dihydroxy-acid/6-phosphogluconate dehydratase C-terminal" evidence="7">
    <location>
        <begin position="562"/>
        <end position="651"/>
    </location>
</feature>
<keyword evidence="3" id="KW-0411">Iron-sulfur</keyword>
<keyword evidence="2" id="KW-0479">Metal-binding</keyword>
<dbReference type="InterPro" id="IPR056740">
    <property type="entry name" value="ILV_EDD_C"/>
</dbReference>
<dbReference type="RefSeq" id="WP_144540518.1">
    <property type="nucleotide sequence ID" value="NZ_CBCSDC010000010.1"/>
</dbReference>
<reference evidence="8 9" key="1">
    <citation type="journal article" date="2015" name="Stand. Genomic Sci.">
        <title>Genomic Encyclopedia of Bacterial and Archaeal Type Strains, Phase III: the genomes of soil and plant-associated and newly described type strains.</title>
        <authorList>
            <person name="Whitman W.B."/>
            <person name="Woyke T."/>
            <person name="Klenk H.P."/>
            <person name="Zhou Y."/>
            <person name="Lilburn T.G."/>
            <person name="Beck B.J."/>
            <person name="De Vos P."/>
            <person name="Vandamme P."/>
            <person name="Eisen J.A."/>
            <person name="Garrity G."/>
            <person name="Hugenholtz P."/>
            <person name="Kyrpides N.C."/>
        </authorList>
    </citation>
    <scope>NUCLEOTIDE SEQUENCE [LARGE SCALE GENOMIC DNA]</scope>
    <source>
        <strain evidence="8 9">CGMCC 1.10115</strain>
    </source>
</reference>
<proteinExistence type="inferred from homology"/>
<dbReference type="GO" id="GO:0051537">
    <property type="term" value="F:2 iron, 2 sulfur cluster binding"/>
    <property type="evidence" value="ECO:0007669"/>
    <property type="project" value="UniProtKB-KW"/>
</dbReference>
<dbReference type="Pfam" id="PF00920">
    <property type="entry name" value="ILVD_EDD_N"/>
    <property type="match status" value="2"/>
</dbReference>
<keyword evidence="9" id="KW-1185">Reference proteome</keyword>
<evidence type="ECO:0000256" key="5">
    <source>
        <dbReference type="ARBA" id="ARBA00023304"/>
    </source>
</evidence>
<sequence length="734" mass="81294">MTHLYPLIDNPVNPYRDNVQGKANEPITVAGLLDRAKQTLGSSYEGGKPDWTLEEIYNRLEMNAPRIAIIGGSSDHPAHIMDYQTSSRAAIRIWQNGGVPFYFSTPVMCDGTAQSNQGMSYSLQSRNAVAQMVVNQLEAHSYHGAFVIQGCDKQPLGVVSALAHVDRVRRSRGEAPFFATFAPAHVLEGGSIPDDVIAELEELAKKAELEGASDVAIDLRDTMAYILQCSSNTAFQGVFERAYERGIITKEQHKYFEMRLAVATCDGQGGVCAFNGTGNSSRHLVAGMGLVHPAVELLTDPPTQRQINAVLDSFATMINEEKYGVSNIVAANIKNAIRIHSASGGSTNLMMHIVAGMLYGGYKFSLWDLDRIHHEHPIPDLFDYSLTEGRDIYSLAMQCCSGTSRGMETLFYELIENGVPMDQDAPTVAARTWRERLAITQSLKAVSVKENPVILSTPRRTFSGVDVLQGNFFESAVVKISGMPTPQLDQFDDKLAFVLYFENEDDANRSLLDSNLLNHIKEKKLFDHNLLLETLKYNNKEEWELLKEETYEKLFDEMAEKGILKISVVIAGQGPVAFGMPEMFTPMQHINANRVMKKLATIISDGRYSGVTYGAAIGHMTPEAYEDGGIGFLQTGDIVHLQLRGRRIDFVDRAQLFAGNVVHLFSDSIKDDRRPLAEERKQRMKARQKMVAASNRMYGHTDAANGVVPLAVVEDAVLDYEKDILIHESSTVAK</sequence>
<keyword evidence="5" id="KW-0028">Amino-acid biosynthesis</keyword>
<dbReference type="SUPFAM" id="SSF52016">
    <property type="entry name" value="LeuD/IlvD-like"/>
    <property type="match status" value="1"/>
</dbReference>
<dbReference type="EMBL" id="VLKI01000002">
    <property type="protein sequence ID" value="TWH89778.1"/>
    <property type="molecule type" value="Genomic_DNA"/>
</dbReference>
<feature type="domain" description="Dihydroxy-acid/6-phosphogluconate dehydratase N-terminal" evidence="6">
    <location>
        <begin position="241"/>
        <end position="435"/>
    </location>
</feature>
<accession>A0A562K2Y1</accession>
<dbReference type="GO" id="GO:0009082">
    <property type="term" value="P:branched-chain amino acid biosynthetic process"/>
    <property type="evidence" value="ECO:0007669"/>
    <property type="project" value="UniProtKB-KW"/>
</dbReference>
<dbReference type="SUPFAM" id="SSF143975">
    <property type="entry name" value="IlvD/EDD N-terminal domain-like"/>
    <property type="match status" value="1"/>
</dbReference>
<evidence type="ECO:0000259" key="7">
    <source>
        <dbReference type="Pfam" id="PF24877"/>
    </source>
</evidence>
<gene>
    <name evidence="8" type="ORF">IQ19_01026</name>
</gene>
<evidence type="ECO:0000256" key="2">
    <source>
        <dbReference type="ARBA" id="ARBA00022714"/>
    </source>
</evidence>
<organism evidence="8 9">
    <name type="scientific">Cytobacillus oceanisediminis</name>
    <dbReference type="NCBI Taxonomy" id="665099"/>
    <lineage>
        <taxon>Bacteria</taxon>
        <taxon>Bacillati</taxon>
        <taxon>Bacillota</taxon>
        <taxon>Bacilli</taxon>
        <taxon>Bacillales</taxon>
        <taxon>Bacillaceae</taxon>
        <taxon>Cytobacillus</taxon>
    </lineage>
</organism>
<dbReference type="Gene3D" id="3.50.30.80">
    <property type="entry name" value="IlvD/EDD C-terminal domain-like"/>
    <property type="match status" value="1"/>
</dbReference>
<dbReference type="AlphaFoldDB" id="A0A562K2Y1"/>
<evidence type="ECO:0000313" key="9">
    <source>
        <dbReference type="Proteomes" id="UP000318667"/>
    </source>
</evidence>